<evidence type="ECO:0000256" key="2">
    <source>
        <dbReference type="ARBA" id="ARBA00007759"/>
    </source>
</evidence>
<dbReference type="InterPro" id="IPR050051">
    <property type="entry name" value="EccE_dom"/>
</dbReference>
<dbReference type="Proteomes" id="UP000193484">
    <property type="component" value="Unassembled WGS sequence"/>
</dbReference>
<evidence type="ECO:0000256" key="4">
    <source>
        <dbReference type="ARBA" id="ARBA00022692"/>
    </source>
</evidence>
<dbReference type="NCBIfam" id="TIGR03923">
    <property type="entry name" value="T7SS_EccE"/>
    <property type="match status" value="1"/>
</dbReference>
<evidence type="ECO:0000256" key="1">
    <source>
        <dbReference type="ARBA" id="ARBA00004236"/>
    </source>
</evidence>
<dbReference type="AlphaFoldDB" id="A0A1X1RGD5"/>
<evidence type="ECO:0000256" key="6">
    <source>
        <dbReference type="ARBA" id="ARBA00023136"/>
    </source>
</evidence>
<keyword evidence="5 7" id="KW-1133">Transmembrane helix</keyword>
<comment type="similarity">
    <text evidence="2">Belongs to the EccE family.</text>
</comment>
<organism evidence="9 11">
    <name type="scientific">Mycolicibacterium fallax</name>
    <name type="common">Mycobacterium fallax</name>
    <dbReference type="NCBI Taxonomy" id="1793"/>
    <lineage>
        <taxon>Bacteria</taxon>
        <taxon>Bacillati</taxon>
        <taxon>Actinomycetota</taxon>
        <taxon>Actinomycetes</taxon>
        <taxon>Mycobacteriales</taxon>
        <taxon>Mycobacteriaceae</taxon>
        <taxon>Mycolicibacterium</taxon>
    </lineage>
</organism>
<dbReference type="EMBL" id="LQOJ01000025">
    <property type="protein sequence ID" value="ORV05324.1"/>
    <property type="molecule type" value="Genomic_DNA"/>
</dbReference>
<feature type="domain" description="Type VII secretion system protein EccE" evidence="8">
    <location>
        <begin position="142"/>
        <end position="229"/>
    </location>
</feature>
<dbReference type="Pfam" id="PF11203">
    <property type="entry name" value="EccE"/>
    <property type="match status" value="1"/>
</dbReference>
<evidence type="ECO:0000313" key="11">
    <source>
        <dbReference type="Proteomes" id="UP000193484"/>
    </source>
</evidence>
<evidence type="ECO:0000313" key="10">
    <source>
        <dbReference type="EMBL" id="ORV05324.1"/>
    </source>
</evidence>
<keyword evidence="11" id="KW-1185">Reference proteome</keyword>
<evidence type="ECO:0000256" key="5">
    <source>
        <dbReference type="ARBA" id="ARBA00022989"/>
    </source>
</evidence>
<evidence type="ECO:0000259" key="8">
    <source>
        <dbReference type="Pfam" id="PF11203"/>
    </source>
</evidence>
<proteinExistence type="inferred from homology"/>
<name>A0A1X1RGD5_MYCFA</name>
<keyword evidence="3" id="KW-1003">Cell membrane</keyword>
<dbReference type="GO" id="GO:0005886">
    <property type="term" value="C:plasma membrane"/>
    <property type="evidence" value="ECO:0007669"/>
    <property type="project" value="UniProtKB-SubCell"/>
</dbReference>
<dbReference type="InterPro" id="IPR021368">
    <property type="entry name" value="T7SS_EccE"/>
</dbReference>
<sequence>MSMRRPTMVWPGPGRLTLVALCAVPAAMAYPWHTVGQRWVLGVGVAVAVLLLPWWRGAHLSTMAGRRIAMLARRRREPGAPELLEHTPTQARTTAVLQVRPAAAVHDEDDVPQELPLPLIAGYLDRYGIRCESVRIASRDTPDRRSTFIGLTVAATPNLVALQGRGPDIPLRRTAETVARRLADALRELGWEATAVTGQLEVPELLGPAAAERWRTVADGSTGFVSGYAVTVDDELPDTLAELWALESAEIWTVAEISAAGLAVAAAVRSADTPAPDGPLPTLTAVRGRQRAALAALHPMSTDPVLARPGSVEVLGELSWPAVLDERVAAG</sequence>
<accession>A0A1X1RGD5</accession>
<evidence type="ECO:0000256" key="3">
    <source>
        <dbReference type="ARBA" id="ARBA00022475"/>
    </source>
</evidence>
<protein>
    <recommendedName>
        <fullName evidence="8">Type VII secretion system protein EccE domain-containing protein</fullName>
    </recommendedName>
</protein>
<feature type="transmembrane region" description="Helical" evidence="7">
    <location>
        <begin position="39"/>
        <end position="57"/>
    </location>
</feature>
<gene>
    <name evidence="9" type="ORF">AWC04_07045</name>
    <name evidence="10" type="ORF">AWC04_07100</name>
</gene>
<keyword evidence="6 7" id="KW-0472">Membrane</keyword>
<evidence type="ECO:0000256" key="7">
    <source>
        <dbReference type="SAM" id="Phobius"/>
    </source>
</evidence>
<reference evidence="9 11" key="1">
    <citation type="submission" date="2016-01" db="EMBL/GenBank/DDBJ databases">
        <title>The new phylogeny of the genus Mycobacterium.</title>
        <authorList>
            <person name="Tarcisio F."/>
            <person name="Conor M."/>
            <person name="Antonella G."/>
            <person name="Elisabetta G."/>
            <person name="Giulia F.S."/>
            <person name="Sara T."/>
            <person name="Anna F."/>
            <person name="Clotilde B."/>
            <person name="Roberto B."/>
            <person name="Veronica D.S."/>
            <person name="Fabio R."/>
            <person name="Monica P."/>
            <person name="Olivier J."/>
            <person name="Enrico T."/>
            <person name="Nicola S."/>
        </authorList>
    </citation>
    <scope>NUCLEOTIDE SEQUENCE [LARGE SCALE GENOMIC DNA]</scope>
    <source>
        <strain evidence="9 11">DSM 44179</strain>
    </source>
</reference>
<evidence type="ECO:0000313" key="9">
    <source>
        <dbReference type="EMBL" id="ORV05321.1"/>
    </source>
</evidence>
<keyword evidence="4 7" id="KW-0812">Transmembrane</keyword>
<dbReference type="EMBL" id="LQOJ01000025">
    <property type="protein sequence ID" value="ORV05321.1"/>
    <property type="molecule type" value="Genomic_DNA"/>
</dbReference>
<comment type="subcellular location">
    <subcellularLocation>
        <location evidence="1">Cell membrane</location>
    </subcellularLocation>
</comment>
<dbReference type="STRING" id="1793.AWC04_07045"/>
<comment type="caution">
    <text evidence="9">The sequence shown here is derived from an EMBL/GenBank/DDBJ whole genome shotgun (WGS) entry which is preliminary data.</text>
</comment>